<dbReference type="EMBL" id="JAJJHW010003889">
    <property type="protein sequence ID" value="KAH8355070.1"/>
    <property type="molecule type" value="Genomic_DNA"/>
</dbReference>
<evidence type="ECO:0000256" key="1">
    <source>
        <dbReference type="SAM" id="MobiDB-lite"/>
    </source>
</evidence>
<organism evidence="2 3">
    <name type="scientific">Drosophila rubida</name>
    <dbReference type="NCBI Taxonomy" id="30044"/>
    <lineage>
        <taxon>Eukaryota</taxon>
        <taxon>Metazoa</taxon>
        <taxon>Ecdysozoa</taxon>
        <taxon>Arthropoda</taxon>
        <taxon>Hexapoda</taxon>
        <taxon>Insecta</taxon>
        <taxon>Pterygota</taxon>
        <taxon>Neoptera</taxon>
        <taxon>Endopterygota</taxon>
        <taxon>Diptera</taxon>
        <taxon>Brachycera</taxon>
        <taxon>Muscomorpha</taxon>
        <taxon>Ephydroidea</taxon>
        <taxon>Drosophilidae</taxon>
        <taxon>Drosophila</taxon>
    </lineage>
</organism>
<name>A0AAD4JST2_9MUSC</name>
<evidence type="ECO:0008006" key="4">
    <source>
        <dbReference type="Google" id="ProtNLM"/>
    </source>
</evidence>
<dbReference type="PANTHER" id="PTHR13447:SF2">
    <property type="entry name" value="SMALL RIBOSOMAL SUBUNIT PROTEIN BS1M"/>
    <property type="match status" value="1"/>
</dbReference>
<dbReference type="Proteomes" id="UP001200034">
    <property type="component" value="Unassembled WGS sequence"/>
</dbReference>
<accession>A0AAD4JST2</accession>
<feature type="compositionally biased region" description="Low complexity" evidence="1">
    <location>
        <begin position="31"/>
        <end position="50"/>
    </location>
</feature>
<evidence type="ECO:0000313" key="2">
    <source>
        <dbReference type="EMBL" id="KAH8355070.1"/>
    </source>
</evidence>
<dbReference type="AlphaFoldDB" id="A0AAD4JST2"/>
<protein>
    <recommendedName>
        <fullName evidence="4">28S ribosomal protein S28, mitochondrial</fullName>
    </recommendedName>
</protein>
<dbReference type="PANTHER" id="PTHR13447">
    <property type="entry name" value="MITOCHONDRIAL 28S RIBOSOMAL PROTEIN S28"/>
    <property type="match status" value="1"/>
</dbReference>
<dbReference type="Pfam" id="PF10246">
    <property type="entry name" value="MRP-S35"/>
    <property type="match status" value="1"/>
</dbReference>
<feature type="region of interest" description="Disordered" evidence="1">
    <location>
        <begin position="31"/>
        <end position="57"/>
    </location>
</feature>
<dbReference type="InterPro" id="IPR019375">
    <property type="entry name" value="Ribosomal_bS1m"/>
</dbReference>
<keyword evidence="3" id="KW-1185">Reference proteome</keyword>
<reference evidence="2" key="1">
    <citation type="journal article" date="2021" name="Mol. Ecol. Resour.">
        <title>Phylogenomic analyses of the genus Drosophila reveals genomic signals of climate adaptation.</title>
        <authorList>
            <person name="Li F."/>
            <person name="Rane R.V."/>
            <person name="Luria V."/>
            <person name="Xiong Z."/>
            <person name="Chen J."/>
            <person name="Li Z."/>
            <person name="Catullo R.A."/>
            <person name="Griffin P.C."/>
            <person name="Schiffer M."/>
            <person name="Pearce S."/>
            <person name="Lee S.F."/>
            <person name="McElroy K."/>
            <person name="Stocker A."/>
            <person name="Shirriffs J."/>
            <person name="Cockerell F."/>
            <person name="Coppin C."/>
            <person name="Sgro C.M."/>
            <person name="Karger A."/>
            <person name="Cain J.W."/>
            <person name="Weber J.A."/>
            <person name="Santpere G."/>
            <person name="Kirschner M.W."/>
            <person name="Hoffmann A.A."/>
            <person name="Oakeshott J.G."/>
            <person name="Zhang G."/>
        </authorList>
    </citation>
    <scope>NUCLEOTIDE SEQUENCE</scope>
    <source>
        <strain evidence="2">BGI-SZ-2011g</strain>
    </source>
</reference>
<sequence>MSLLLKLRRVPTQANALSLIRHLSVAQRSLSASTSNEATTTTTTSSNAAEEQLENSNKGGFARAFEKYTAPAAPEELPVDNQSFASMLRHSKFIDLGNAEGKVVSGKIFHVVGDDLYIDFGWKFHCVCTRPARNANDYVRGARVRLRVKDLELSTKFLGSSKDITILEADCQLLGLISTPTRQGGTRSATLSAPKMDTLL</sequence>
<dbReference type="GO" id="GO:0005763">
    <property type="term" value="C:mitochondrial small ribosomal subunit"/>
    <property type="evidence" value="ECO:0007669"/>
    <property type="project" value="TreeGrafter"/>
</dbReference>
<comment type="caution">
    <text evidence="2">The sequence shown here is derived from an EMBL/GenBank/DDBJ whole genome shotgun (WGS) entry which is preliminary data.</text>
</comment>
<evidence type="ECO:0000313" key="3">
    <source>
        <dbReference type="Proteomes" id="UP001200034"/>
    </source>
</evidence>
<proteinExistence type="predicted"/>
<gene>
    <name evidence="2" type="ORF">KR093_004973</name>
</gene>